<feature type="region of interest" description="Disordered" evidence="1">
    <location>
        <begin position="1"/>
        <end position="56"/>
    </location>
</feature>
<dbReference type="RefSeq" id="WP_205385003.1">
    <property type="nucleotide sequence ID" value="NZ_JAFFZS010000019.1"/>
</dbReference>
<proteinExistence type="predicted"/>
<dbReference type="Proteomes" id="UP000788262">
    <property type="component" value="Unassembled WGS sequence"/>
</dbReference>
<evidence type="ECO:0000313" key="3">
    <source>
        <dbReference type="Proteomes" id="UP000788262"/>
    </source>
</evidence>
<evidence type="ECO:0000313" key="2">
    <source>
        <dbReference type="EMBL" id="MBN0046859.1"/>
    </source>
</evidence>
<name>A0ABS2VUX2_STRAS</name>
<gene>
    <name evidence="2" type="ORF">JS756_22645</name>
</gene>
<comment type="caution">
    <text evidence="2">The sequence shown here is derived from an EMBL/GenBank/DDBJ whole genome shotgun (WGS) entry which is preliminary data.</text>
</comment>
<evidence type="ECO:0000256" key="1">
    <source>
        <dbReference type="SAM" id="MobiDB-lite"/>
    </source>
</evidence>
<feature type="compositionally biased region" description="Basic residues" evidence="1">
    <location>
        <begin position="47"/>
        <end position="56"/>
    </location>
</feature>
<protein>
    <submittedName>
        <fullName evidence="2">Uncharacterized protein</fullName>
    </submittedName>
</protein>
<reference evidence="2 3" key="1">
    <citation type="submission" date="2021-02" db="EMBL/GenBank/DDBJ databases">
        <title>Whole genome sequencing of Streptomyces actuosus VRA1.</title>
        <authorList>
            <person name="Sen G."/>
            <person name="Sen A."/>
        </authorList>
    </citation>
    <scope>NUCLEOTIDE SEQUENCE [LARGE SCALE GENOMIC DNA]</scope>
    <source>
        <strain evidence="2 3">VRA1</strain>
    </source>
</reference>
<keyword evidence="3" id="KW-1185">Reference proteome</keyword>
<sequence>MATADGDCSGGRVATPRPARRSGGPSPACTRTGTPVLRGGPAPHAPARPRRPRGRLVHLPYGSKARQTRDALAEQTVGLPASLSPTRLTSRAWFEEISPGEWPTPRSCPHRPGRTG</sequence>
<organism evidence="2 3">
    <name type="scientific">Streptomyces actuosus</name>
    <dbReference type="NCBI Taxonomy" id="1885"/>
    <lineage>
        <taxon>Bacteria</taxon>
        <taxon>Bacillati</taxon>
        <taxon>Actinomycetota</taxon>
        <taxon>Actinomycetes</taxon>
        <taxon>Kitasatosporales</taxon>
        <taxon>Streptomycetaceae</taxon>
        <taxon>Streptomyces</taxon>
    </lineage>
</organism>
<dbReference type="EMBL" id="JAFFZS010000019">
    <property type="protein sequence ID" value="MBN0046859.1"/>
    <property type="molecule type" value="Genomic_DNA"/>
</dbReference>
<accession>A0ABS2VUX2</accession>